<dbReference type="GO" id="GO:0000160">
    <property type="term" value="P:phosphorelay signal transduction system"/>
    <property type="evidence" value="ECO:0007669"/>
    <property type="project" value="InterPro"/>
</dbReference>
<feature type="modified residue" description="4-aspartylphosphate" evidence="2">
    <location>
        <position position="52"/>
    </location>
</feature>
<evidence type="ECO:0000256" key="1">
    <source>
        <dbReference type="ARBA" id="ARBA00022553"/>
    </source>
</evidence>
<keyword evidence="1 2" id="KW-0597">Phosphoprotein</keyword>
<dbReference type="Pfam" id="PF00072">
    <property type="entry name" value="Response_reg"/>
    <property type="match status" value="1"/>
</dbReference>
<comment type="caution">
    <text evidence="4">The sequence shown here is derived from an EMBL/GenBank/DDBJ whole genome shotgun (WGS) entry which is preliminary data.</text>
</comment>
<evidence type="ECO:0000259" key="3">
    <source>
        <dbReference type="PROSITE" id="PS50110"/>
    </source>
</evidence>
<dbReference type="AlphaFoldDB" id="A0A5M8QU18"/>
<dbReference type="RefSeq" id="WP_139012056.1">
    <property type="nucleotide sequence ID" value="NZ_VBSN01000032.1"/>
</dbReference>
<dbReference type="InterPro" id="IPR001789">
    <property type="entry name" value="Sig_transdc_resp-reg_receiver"/>
</dbReference>
<dbReference type="PANTHER" id="PTHR44591:SF3">
    <property type="entry name" value="RESPONSE REGULATORY DOMAIN-CONTAINING PROTEIN"/>
    <property type="match status" value="1"/>
</dbReference>
<dbReference type="Proteomes" id="UP000323994">
    <property type="component" value="Unassembled WGS sequence"/>
</dbReference>
<feature type="domain" description="Response regulatory" evidence="3">
    <location>
        <begin position="4"/>
        <end position="118"/>
    </location>
</feature>
<dbReference type="SMART" id="SM00448">
    <property type="entry name" value="REC"/>
    <property type="match status" value="1"/>
</dbReference>
<keyword evidence="5" id="KW-1185">Reference proteome</keyword>
<dbReference type="CDD" id="cd00156">
    <property type="entry name" value="REC"/>
    <property type="match status" value="1"/>
</dbReference>
<evidence type="ECO:0000313" key="5">
    <source>
        <dbReference type="Proteomes" id="UP000323994"/>
    </source>
</evidence>
<gene>
    <name evidence="4" type="ORF">FEM33_10870</name>
</gene>
<dbReference type="PROSITE" id="PS50110">
    <property type="entry name" value="RESPONSE_REGULATORY"/>
    <property type="match status" value="1"/>
</dbReference>
<reference evidence="4 5" key="1">
    <citation type="submission" date="2019-05" db="EMBL/GenBank/DDBJ databases">
        <authorList>
            <person name="Qu J.-H."/>
        </authorList>
    </citation>
    <scope>NUCLEOTIDE SEQUENCE [LARGE SCALE GENOMIC DNA]</scope>
    <source>
        <strain evidence="4 5">NS28</strain>
    </source>
</reference>
<evidence type="ECO:0000313" key="4">
    <source>
        <dbReference type="EMBL" id="KAA6439775.1"/>
    </source>
</evidence>
<proteinExistence type="predicted"/>
<protein>
    <submittedName>
        <fullName evidence="4">Response regulator</fullName>
    </submittedName>
</protein>
<sequence length="119" mass="13613">MKKRILIIEDDQDILELLKIVFRDSGHEAIFSQTALDKDHISVLHPDLILLDVRIKGAAKGAELCKELKADPKNEKLPIVLCSGEYNLPKIARECNADMYLTKPYDMMVLLFQVNRYLS</sequence>
<dbReference type="PANTHER" id="PTHR44591">
    <property type="entry name" value="STRESS RESPONSE REGULATOR PROTEIN 1"/>
    <property type="match status" value="1"/>
</dbReference>
<dbReference type="Gene3D" id="3.40.50.2300">
    <property type="match status" value="1"/>
</dbReference>
<name>A0A5M8QU18_9BACT</name>
<dbReference type="InterPro" id="IPR050595">
    <property type="entry name" value="Bact_response_regulator"/>
</dbReference>
<organism evidence="4 5">
    <name type="scientific">Dyadobacter flavalbus</name>
    <dbReference type="NCBI Taxonomy" id="2579942"/>
    <lineage>
        <taxon>Bacteria</taxon>
        <taxon>Pseudomonadati</taxon>
        <taxon>Bacteroidota</taxon>
        <taxon>Cytophagia</taxon>
        <taxon>Cytophagales</taxon>
        <taxon>Spirosomataceae</taxon>
        <taxon>Dyadobacter</taxon>
    </lineage>
</organism>
<evidence type="ECO:0000256" key="2">
    <source>
        <dbReference type="PROSITE-ProRule" id="PRU00169"/>
    </source>
</evidence>
<dbReference type="EMBL" id="VBSN01000032">
    <property type="protein sequence ID" value="KAA6439775.1"/>
    <property type="molecule type" value="Genomic_DNA"/>
</dbReference>
<dbReference type="InterPro" id="IPR011006">
    <property type="entry name" value="CheY-like_superfamily"/>
</dbReference>
<accession>A0A5M8QU18</accession>
<dbReference type="SUPFAM" id="SSF52172">
    <property type="entry name" value="CheY-like"/>
    <property type="match status" value="1"/>
</dbReference>
<dbReference type="OrthoDB" id="1646880at2"/>